<evidence type="ECO:0000313" key="7">
    <source>
        <dbReference type="EMBL" id="GAF09876.1"/>
    </source>
</evidence>
<name>W7YZ00_9BACL</name>
<comment type="subcellular location">
    <subcellularLocation>
        <location evidence="1">Membrane</location>
    </subcellularLocation>
</comment>
<evidence type="ECO:0000313" key="8">
    <source>
        <dbReference type="Proteomes" id="UP000019364"/>
    </source>
</evidence>
<keyword evidence="3" id="KW-0378">Hydrolase</keyword>
<reference evidence="7 8" key="1">
    <citation type="journal article" date="2014" name="Genome Announc.">
        <title>Draft Genome Sequence of Paenibacillus pini JCM 16418T, Isolated from the Rhizosphere of Pine Tree.</title>
        <authorList>
            <person name="Yuki M."/>
            <person name="Oshima K."/>
            <person name="Suda W."/>
            <person name="Oshida Y."/>
            <person name="Kitamura K."/>
            <person name="Iida Y."/>
            <person name="Hattori M."/>
            <person name="Ohkuma M."/>
        </authorList>
    </citation>
    <scope>NUCLEOTIDE SEQUENCE [LARGE SCALE GENOMIC DNA]</scope>
    <source>
        <strain evidence="7 8">JCM 16418</strain>
    </source>
</reference>
<keyword evidence="8" id="KW-1185">Reference proteome</keyword>
<keyword evidence="5" id="KW-0472">Membrane</keyword>
<gene>
    <name evidence="7" type="ORF">JCM16418_4036</name>
</gene>
<evidence type="ECO:0000256" key="3">
    <source>
        <dbReference type="ARBA" id="ARBA00022801"/>
    </source>
</evidence>
<organism evidence="7 8">
    <name type="scientific">Paenibacillus pini JCM 16418</name>
    <dbReference type="NCBI Taxonomy" id="1236976"/>
    <lineage>
        <taxon>Bacteria</taxon>
        <taxon>Bacillati</taxon>
        <taxon>Bacillota</taxon>
        <taxon>Bacilli</taxon>
        <taxon>Bacillales</taxon>
        <taxon>Paenibacillaceae</taxon>
        <taxon>Paenibacillus</taxon>
    </lineage>
</organism>
<proteinExistence type="predicted"/>
<dbReference type="AlphaFoldDB" id="W7YZ00"/>
<dbReference type="PANTHER" id="PTHR10465:SF0">
    <property type="entry name" value="SARCALUMENIN"/>
    <property type="match status" value="1"/>
</dbReference>
<dbReference type="GO" id="GO:0003924">
    <property type="term" value="F:GTPase activity"/>
    <property type="evidence" value="ECO:0007669"/>
    <property type="project" value="InterPro"/>
</dbReference>
<dbReference type="eggNOG" id="COG0699">
    <property type="taxonomic scope" value="Bacteria"/>
</dbReference>
<dbReference type="GO" id="GO:0005525">
    <property type="term" value="F:GTP binding"/>
    <property type="evidence" value="ECO:0007669"/>
    <property type="project" value="UniProtKB-KW"/>
</dbReference>
<dbReference type="GO" id="GO:0016020">
    <property type="term" value="C:membrane"/>
    <property type="evidence" value="ECO:0007669"/>
    <property type="project" value="UniProtKB-SubCell"/>
</dbReference>
<comment type="caution">
    <text evidence="7">The sequence shown here is derived from an EMBL/GenBank/DDBJ whole genome shotgun (WGS) entry which is preliminary data.</text>
</comment>
<dbReference type="STRING" id="1236976.JCM16418_4036"/>
<dbReference type="Pfam" id="PF00350">
    <property type="entry name" value="Dynamin_N"/>
    <property type="match status" value="1"/>
</dbReference>
<evidence type="ECO:0000256" key="2">
    <source>
        <dbReference type="ARBA" id="ARBA00022741"/>
    </source>
</evidence>
<evidence type="ECO:0000256" key="1">
    <source>
        <dbReference type="ARBA" id="ARBA00004370"/>
    </source>
</evidence>
<sequence length="584" mass="65071">MALFGAFSAGKSSFANALLGEDVLPVSPHPTTAAINRILAPQDDFKHGTAQVKLKTLEALQDDLNYSFSVLHLGKATIDGWRQIASSLSPEGIHPAGLPHFGFLKAAALGWDQIQAQLGTTITADLQQYHSFVADESRSCFVESIDLYYSCPLTEQGIVLVDTPGADSLHARHTGVTFQYMKHADAIVFVTYYNHAFSKGDRQFLTQLGRVKDSFALDKMFFIVNASDLASSEDELQQVVTHVDQNLRARGIRLPHIYPLSSMNALEAKTSGDEALYQSSGFASFEKALGEFAGEELPRLSLQAAIQDVAAARKRAQEWSAMAKQDEGARQKRIQQLLETKEIAAERIKTFGTVDLSRDMVQEIQELLFHVRQRIGFNLGEFFLEAFHPSVLREDAGQLKQVFVDCGRELERTLVRELDQELWATTLRLENKGKALVHTAAAATVQDIHDRDAVLLLTIPEEKSWPSPDWGDLQMDAFIDWSSMASSFKSPKNFFEGGGRDKLRQTVDPLIKEVLGVASEEKQQQLIDFYCSQAAGAQERQASIMQEQLKDMLQSMLQMLESPDDTESWDLLANQLMSIEQSIH</sequence>
<dbReference type="PANTHER" id="PTHR10465">
    <property type="entry name" value="TRANSMEMBRANE GTPASE FZO1"/>
    <property type="match status" value="1"/>
</dbReference>
<keyword evidence="4" id="KW-0342">GTP-binding</keyword>
<protein>
    <recommendedName>
        <fullName evidence="6">Dynamin N-terminal domain-containing protein</fullName>
    </recommendedName>
</protein>
<dbReference type="InterPro" id="IPR027094">
    <property type="entry name" value="Mitofusin_fam"/>
</dbReference>
<evidence type="ECO:0000256" key="5">
    <source>
        <dbReference type="ARBA" id="ARBA00023136"/>
    </source>
</evidence>
<dbReference type="InterPro" id="IPR027417">
    <property type="entry name" value="P-loop_NTPase"/>
</dbReference>
<dbReference type="InterPro" id="IPR045063">
    <property type="entry name" value="Dynamin_N"/>
</dbReference>
<keyword evidence="2" id="KW-0547">Nucleotide-binding</keyword>
<evidence type="ECO:0000259" key="6">
    <source>
        <dbReference type="Pfam" id="PF00350"/>
    </source>
</evidence>
<dbReference type="Gene3D" id="3.40.50.300">
    <property type="entry name" value="P-loop containing nucleotide triphosphate hydrolases"/>
    <property type="match status" value="1"/>
</dbReference>
<feature type="domain" description="Dynamin N-terminal" evidence="6">
    <location>
        <begin position="2"/>
        <end position="225"/>
    </location>
</feature>
<evidence type="ECO:0000256" key="4">
    <source>
        <dbReference type="ARBA" id="ARBA00023134"/>
    </source>
</evidence>
<dbReference type="EMBL" id="BAVZ01000016">
    <property type="protein sequence ID" value="GAF09876.1"/>
    <property type="molecule type" value="Genomic_DNA"/>
</dbReference>
<dbReference type="SUPFAM" id="SSF52540">
    <property type="entry name" value="P-loop containing nucleoside triphosphate hydrolases"/>
    <property type="match status" value="1"/>
</dbReference>
<accession>W7YZ00</accession>
<dbReference type="Proteomes" id="UP000019364">
    <property type="component" value="Unassembled WGS sequence"/>
</dbReference>
<dbReference type="CDD" id="cd09912">
    <property type="entry name" value="DLP_2"/>
    <property type="match status" value="1"/>
</dbReference>